<dbReference type="Proteomes" id="UP000249005">
    <property type="component" value="Chromosome 1"/>
</dbReference>
<accession>A0A2X4UBS1</accession>
<dbReference type="PROSITE" id="PS51257">
    <property type="entry name" value="PROKAR_LIPOPROTEIN"/>
    <property type="match status" value="1"/>
</dbReference>
<keyword evidence="2" id="KW-0732">Signal</keyword>
<dbReference type="AlphaFoldDB" id="A0A2X4UBS1"/>
<reference evidence="3 4" key="1">
    <citation type="submission" date="2018-06" db="EMBL/GenBank/DDBJ databases">
        <authorList>
            <consortium name="Pathogen Informatics"/>
            <person name="Doyle S."/>
        </authorList>
    </citation>
    <scope>NUCLEOTIDE SEQUENCE [LARGE SCALE GENOMIC DNA]</scope>
    <source>
        <strain evidence="3 4">NCTC12151</strain>
    </source>
</reference>
<feature type="signal peptide" evidence="2">
    <location>
        <begin position="1"/>
        <end position="26"/>
    </location>
</feature>
<dbReference type="RefSeq" id="WP_111739413.1">
    <property type="nucleotide sequence ID" value="NZ_LR698987.1"/>
</dbReference>
<evidence type="ECO:0000313" key="3">
    <source>
        <dbReference type="EMBL" id="SQI36603.1"/>
    </source>
</evidence>
<dbReference type="KEGG" id="lri:NCTC12151_00818"/>
<evidence type="ECO:0000313" key="4">
    <source>
        <dbReference type="Proteomes" id="UP000249005"/>
    </source>
</evidence>
<feature type="chain" id="PRO_5015959256" evidence="2">
    <location>
        <begin position="27"/>
        <end position="109"/>
    </location>
</feature>
<feature type="region of interest" description="Disordered" evidence="1">
    <location>
        <begin position="84"/>
        <end position="109"/>
    </location>
</feature>
<feature type="compositionally biased region" description="Pro residues" evidence="1">
    <location>
        <begin position="100"/>
        <end position="109"/>
    </location>
</feature>
<name>A0A2X4UBS1_9GAMM</name>
<sequence length="109" mass="12046">MRLRWLTGAFFILALLFSGAAFSALAFGCSHASQETTASEHHHAAAKADTSCQTHCIDAAHCAQCIFALPTILLTFSGDDERESHRTVNESEYSRSLSPEPYPPRRYRS</sequence>
<dbReference type="EMBL" id="LS483470">
    <property type="protein sequence ID" value="SQI36603.1"/>
    <property type="molecule type" value="Genomic_DNA"/>
</dbReference>
<protein>
    <submittedName>
        <fullName evidence="3">Uncharacterized protein</fullName>
    </submittedName>
</protein>
<gene>
    <name evidence="3" type="ORF">NCTC12151_00818</name>
</gene>
<evidence type="ECO:0000256" key="1">
    <source>
        <dbReference type="SAM" id="MobiDB-lite"/>
    </source>
</evidence>
<proteinExistence type="predicted"/>
<feature type="compositionally biased region" description="Basic and acidic residues" evidence="1">
    <location>
        <begin position="84"/>
        <end position="93"/>
    </location>
</feature>
<evidence type="ECO:0000256" key="2">
    <source>
        <dbReference type="SAM" id="SignalP"/>
    </source>
</evidence>
<organism evidence="3 4">
    <name type="scientific">Leminorella richardii</name>
    <dbReference type="NCBI Taxonomy" id="158841"/>
    <lineage>
        <taxon>Bacteria</taxon>
        <taxon>Pseudomonadati</taxon>
        <taxon>Pseudomonadota</taxon>
        <taxon>Gammaproteobacteria</taxon>
        <taxon>Enterobacterales</taxon>
        <taxon>Budviciaceae</taxon>
        <taxon>Leminorella</taxon>
    </lineage>
</organism>
<keyword evidence="4" id="KW-1185">Reference proteome</keyword>